<keyword evidence="3" id="KW-1185">Reference proteome</keyword>
<organism evidence="2 3">
    <name type="scientific">Pelomonas candidula</name>
    <dbReference type="NCBI Taxonomy" id="3299025"/>
    <lineage>
        <taxon>Bacteria</taxon>
        <taxon>Pseudomonadati</taxon>
        <taxon>Pseudomonadota</taxon>
        <taxon>Betaproteobacteria</taxon>
        <taxon>Burkholderiales</taxon>
        <taxon>Sphaerotilaceae</taxon>
        <taxon>Roseateles</taxon>
    </lineage>
</organism>
<protein>
    <submittedName>
        <fullName evidence="2">ATP-binding protein</fullName>
    </submittedName>
</protein>
<reference evidence="2 3" key="1">
    <citation type="submission" date="2024-08" db="EMBL/GenBank/DDBJ databases">
        <authorList>
            <person name="Lu H."/>
        </authorList>
    </citation>
    <scope>NUCLEOTIDE SEQUENCE [LARGE SCALE GENOMIC DNA]</scope>
    <source>
        <strain evidence="2 3">BYS78W</strain>
    </source>
</reference>
<comment type="caution">
    <text evidence="2">The sequence shown here is derived from an EMBL/GenBank/DDBJ whole genome shotgun (WGS) entry which is preliminary data.</text>
</comment>
<dbReference type="Proteomes" id="UP001606134">
    <property type="component" value="Unassembled WGS sequence"/>
</dbReference>
<dbReference type="RefSeq" id="WP_394417065.1">
    <property type="nucleotide sequence ID" value="NZ_JBIGIC010000020.1"/>
</dbReference>
<dbReference type="Pfam" id="PF01695">
    <property type="entry name" value="IstB_IS21"/>
    <property type="match status" value="1"/>
</dbReference>
<dbReference type="InterPro" id="IPR002611">
    <property type="entry name" value="IstB_ATP-bd"/>
</dbReference>
<feature type="domain" description="IstB-like ATP-binding" evidence="1">
    <location>
        <begin position="9"/>
        <end position="109"/>
    </location>
</feature>
<accession>A0ABW7HKL2</accession>
<evidence type="ECO:0000313" key="2">
    <source>
        <dbReference type="EMBL" id="MFG6490216.1"/>
    </source>
</evidence>
<proteinExistence type="predicted"/>
<evidence type="ECO:0000259" key="1">
    <source>
        <dbReference type="Pfam" id="PF01695"/>
    </source>
</evidence>
<evidence type="ECO:0000313" key="3">
    <source>
        <dbReference type="Proteomes" id="UP001606134"/>
    </source>
</evidence>
<dbReference type="GO" id="GO:0005524">
    <property type="term" value="F:ATP binding"/>
    <property type="evidence" value="ECO:0007669"/>
    <property type="project" value="UniProtKB-KW"/>
</dbReference>
<name>A0ABW7HKL2_9BURK</name>
<keyword evidence="2" id="KW-0067">ATP-binding</keyword>
<dbReference type="EMBL" id="JBIGIC010000020">
    <property type="protein sequence ID" value="MFG6490216.1"/>
    <property type="molecule type" value="Genomic_DNA"/>
</dbReference>
<keyword evidence="2" id="KW-0547">Nucleotide-binding</keyword>
<gene>
    <name evidence="2" type="ORF">ACG04R_26325</name>
</gene>
<sequence>MSTEIVSRLTALEPYSMAPNWPELLAHCRHAALEPEQLIEQLLDAEGAERNVCSIAYQMTAVGFPAHRDLASFDFKASAVNEALVHKLHTTQFAEAVHNLVPIGGPRRGQDAPGHGAGH</sequence>